<protein>
    <submittedName>
        <fullName evidence="2">Uncharacterized protein</fullName>
    </submittedName>
</protein>
<accession>A0AAV3UPW9</accession>
<organism evidence="2 3">
    <name type="scientific">Haladaptatus pallidirubidus</name>
    <dbReference type="NCBI Taxonomy" id="1008152"/>
    <lineage>
        <taxon>Archaea</taxon>
        <taxon>Methanobacteriati</taxon>
        <taxon>Methanobacteriota</taxon>
        <taxon>Stenosarchaea group</taxon>
        <taxon>Halobacteria</taxon>
        <taxon>Halobacteriales</taxon>
        <taxon>Haladaptataceae</taxon>
        <taxon>Haladaptatus</taxon>
    </lineage>
</organism>
<reference evidence="2 3" key="1">
    <citation type="journal article" date="2019" name="Int. J. Syst. Evol. Microbiol.">
        <title>The Global Catalogue of Microorganisms (GCM) 10K type strain sequencing project: providing services to taxonomists for standard genome sequencing and annotation.</title>
        <authorList>
            <consortium name="The Broad Institute Genomics Platform"/>
            <consortium name="The Broad Institute Genome Sequencing Center for Infectious Disease"/>
            <person name="Wu L."/>
            <person name="Ma J."/>
        </authorList>
    </citation>
    <scope>NUCLEOTIDE SEQUENCE [LARGE SCALE GENOMIC DNA]</scope>
    <source>
        <strain evidence="2 3">JCM 17504</strain>
    </source>
</reference>
<keyword evidence="3" id="KW-1185">Reference proteome</keyword>
<sequence>MSEFDDFVTQDEKEEKRHQPKKSKRESETRAVDKKESQVSKTEMSGIAEEPEATQDQKKEIANSNSKTWNREQFAMFFKEAEVFGYEDLMYDAKGDLKREYNVRNDKRYEIDQAFIELALERISSEDLAERLIENRGFDL</sequence>
<dbReference type="GeneID" id="68615789"/>
<dbReference type="AlphaFoldDB" id="A0AAV3UPW9"/>
<evidence type="ECO:0000256" key="1">
    <source>
        <dbReference type="SAM" id="MobiDB-lite"/>
    </source>
</evidence>
<proteinExistence type="predicted"/>
<feature type="compositionally biased region" description="Basic and acidic residues" evidence="1">
    <location>
        <begin position="25"/>
        <end position="38"/>
    </location>
</feature>
<gene>
    <name evidence="2" type="ORF">GCM10025751_47910</name>
</gene>
<name>A0AAV3UPW9_9EURY</name>
<dbReference type="Proteomes" id="UP001501729">
    <property type="component" value="Unassembled WGS sequence"/>
</dbReference>
<feature type="region of interest" description="Disordered" evidence="1">
    <location>
        <begin position="1"/>
        <end position="65"/>
    </location>
</feature>
<dbReference type="RefSeq" id="WP_227777101.1">
    <property type="nucleotide sequence ID" value="NZ_BAABKX010000019.1"/>
</dbReference>
<comment type="caution">
    <text evidence="2">The sequence shown here is derived from an EMBL/GenBank/DDBJ whole genome shotgun (WGS) entry which is preliminary data.</text>
</comment>
<dbReference type="EMBL" id="BAABKX010000019">
    <property type="protein sequence ID" value="GAA5061519.1"/>
    <property type="molecule type" value="Genomic_DNA"/>
</dbReference>
<evidence type="ECO:0000313" key="2">
    <source>
        <dbReference type="EMBL" id="GAA5061519.1"/>
    </source>
</evidence>
<evidence type="ECO:0000313" key="3">
    <source>
        <dbReference type="Proteomes" id="UP001501729"/>
    </source>
</evidence>